<dbReference type="eggNOG" id="COG1987">
    <property type="taxonomic scope" value="Bacteria"/>
</dbReference>
<dbReference type="Proteomes" id="UP000001935">
    <property type="component" value="Chromosome"/>
</dbReference>
<evidence type="ECO:0000256" key="4">
    <source>
        <dbReference type="ARBA" id="ARBA00022692"/>
    </source>
</evidence>
<dbReference type="KEGG" id="ade:Adeh_0702"/>
<feature type="transmembrane region" description="Helical" evidence="7">
    <location>
        <begin position="12"/>
        <end position="37"/>
    </location>
</feature>
<comment type="subcellular location">
    <subcellularLocation>
        <location evidence="1">Cell membrane</location>
        <topology evidence="1">Multi-pass membrane protein</topology>
    </subcellularLocation>
</comment>
<dbReference type="NCBIfam" id="TIGR01403">
    <property type="entry name" value="fliQ_rel_III"/>
    <property type="match status" value="1"/>
</dbReference>
<evidence type="ECO:0000256" key="2">
    <source>
        <dbReference type="ARBA" id="ARBA00006156"/>
    </source>
</evidence>
<dbReference type="STRING" id="290397.Adeh_0702"/>
<dbReference type="GO" id="GO:0009306">
    <property type="term" value="P:protein secretion"/>
    <property type="evidence" value="ECO:0007669"/>
    <property type="project" value="InterPro"/>
</dbReference>
<feature type="transmembrane region" description="Helical" evidence="7">
    <location>
        <begin position="49"/>
        <end position="68"/>
    </location>
</feature>
<evidence type="ECO:0000313" key="8">
    <source>
        <dbReference type="EMBL" id="ABC80478.1"/>
    </source>
</evidence>
<dbReference type="InterPro" id="IPR006306">
    <property type="entry name" value="T3SS_HrpO"/>
</dbReference>
<gene>
    <name evidence="8" type="ordered locus">Adeh_0702</name>
</gene>
<dbReference type="HOGENOM" id="CLU_164516_2_0_7"/>
<keyword evidence="4 7" id="KW-0812">Transmembrane</keyword>
<comment type="similarity">
    <text evidence="2">Belongs to the FliQ/MopD/SpaQ family.</text>
</comment>
<evidence type="ECO:0000256" key="6">
    <source>
        <dbReference type="ARBA" id="ARBA00023136"/>
    </source>
</evidence>
<sequence>MDPALLHLGREALLLVLVLSAPPLGAALLVGLVTGVLQAATQVQEQTLAVVPRLVAVVVALAIAAPWIGARAVRFAADCLALVPRIAP</sequence>
<dbReference type="InterPro" id="IPR002191">
    <property type="entry name" value="Bac_export_3"/>
</dbReference>
<protein>
    <submittedName>
        <fullName evidence="8">Type III secretion protein HrpO</fullName>
    </submittedName>
</protein>
<dbReference type="Pfam" id="PF01313">
    <property type="entry name" value="Bac_export_3"/>
    <property type="match status" value="1"/>
</dbReference>
<dbReference type="RefSeq" id="WP_011419761.1">
    <property type="nucleotide sequence ID" value="NC_007760.1"/>
</dbReference>
<keyword evidence="6 7" id="KW-0472">Membrane</keyword>
<dbReference type="EMBL" id="CP000251">
    <property type="protein sequence ID" value="ABC80478.1"/>
    <property type="molecule type" value="Genomic_DNA"/>
</dbReference>
<evidence type="ECO:0000256" key="1">
    <source>
        <dbReference type="ARBA" id="ARBA00004651"/>
    </source>
</evidence>
<name>Q2INU8_ANADE</name>
<dbReference type="AlphaFoldDB" id="Q2INU8"/>
<dbReference type="PRINTS" id="PR00952">
    <property type="entry name" value="TYPE3IMQPROT"/>
</dbReference>
<evidence type="ECO:0000256" key="5">
    <source>
        <dbReference type="ARBA" id="ARBA00022989"/>
    </source>
</evidence>
<proteinExistence type="inferred from homology"/>
<keyword evidence="5 7" id="KW-1133">Transmembrane helix</keyword>
<reference evidence="8" key="1">
    <citation type="submission" date="2006-01" db="EMBL/GenBank/DDBJ databases">
        <title>Complete sequence of Anaeromyxobacter dehalogenans 2CP-C.</title>
        <authorList>
            <consortium name="US DOE Joint Genome Institute"/>
            <person name="Copeland A."/>
            <person name="Lucas S."/>
            <person name="Lapidus A."/>
            <person name="Barry K."/>
            <person name="Detter J.C."/>
            <person name="Glavina T."/>
            <person name="Hammon N."/>
            <person name="Israni S."/>
            <person name="Pitluck S."/>
            <person name="Brettin T."/>
            <person name="Bruce D."/>
            <person name="Han C."/>
            <person name="Tapia R."/>
            <person name="Gilna P."/>
            <person name="Kiss H."/>
            <person name="Schmutz J."/>
            <person name="Larimer F."/>
            <person name="Land M."/>
            <person name="Kyrpides N."/>
            <person name="Anderson I."/>
            <person name="Sanford R.A."/>
            <person name="Ritalahti K.M."/>
            <person name="Thomas H.S."/>
            <person name="Kirby J.R."/>
            <person name="Zhulin I.B."/>
            <person name="Loeffler F.E."/>
            <person name="Richardson P."/>
        </authorList>
    </citation>
    <scope>NUCLEOTIDE SEQUENCE</scope>
    <source>
        <strain evidence="8">2CP-C</strain>
    </source>
</reference>
<dbReference type="PANTHER" id="PTHR34040:SF2">
    <property type="entry name" value="FLAGELLAR BIOSYNTHETIC PROTEIN FLIQ"/>
    <property type="match status" value="1"/>
</dbReference>
<evidence type="ECO:0000256" key="3">
    <source>
        <dbReference type="ARBA" id="ARBA00022475"/>
    </source>
</evidence>
<keyword evidence="3" id="KW-1003">Cell membrane</keyword>
<evidence type="ECO:0000256" key="7">
    <source>
        <dbReference type="SAM" id="Phobius"/>
    </source>
</evidence>
<dbReference type="PANTHER" id="PTHR34040">
    <property type="entry name" value="FLAGELLAR BIOSYNTHETIC PROTEIN FLIQ"/>
    <property type="match status" value="1"/>
</dbReference>
<dbReference type="GO" id="GO:0005886">
    <property type="term" value="C:plasma membrane"/>
    <property type="evidence" value="ECO:0007669"/>
    <property type="project" value="UniProtKB-SubCell"/>
</dbReference>
<organism evidence="8 9">
    <name type="scientific">Anaeromyxobacter dehalogenans (strain 2CP-C)</name>
    <dbReference type="NCBI Taxonomy" id="290397"/>
    <lineage>
        <taxon>Bacteria</taxon>
        <taxon>Pseudomonadati</taxon>
        <taxon>Myxococcota</taxon>
        <taxon>Myxococcia</taxon>
        <taxon>Myxococcales</taxon>
        <taxon>Cystobacterineae</taxon>
        <taxon>Anaeromyxobacteraceae</taxon>
        <taxon>Anaeromyxobacter</taxon>
    </lineage>
</organism>
<accession>Q2INU8</accession>
<evidence type="ECO:0000313" key="9">
    <source>
        <dbReference type="Proteomes" id="UP000001935"/>
    </source>
</evidence>
<dbReference type="PIRSF" id="PIRSF004669">
    <property type="entry name" value="FliQ"/>
    <property type="match status" value="1"/>
</dbReference>